<keyword evidence="2" id="KW-0131">Cell cycle</keyword>
<reference evidence="1 4" key="2">
    <citation type="submission" date="2017-09" db="EMBL/GenBank/DDBJ databases">
        <title>Phase variable restriction modification systems are present in the genome sequences of periodontal pathogens Prevotella intermedia, Tannerella forsythia and Porphyromonas gingivalis.</title>
        <authorList>
            <person name="Haigh R.D."/>
            <person name="Crawford L."/>
            <person name="Ralph J."/>
            <person name="Wanford J."/>
            <person name="Vartoukian S.R."/>
            <person name="Hijazib K."/>
            <person name="Wade W."/>
            <person name="Oggioni M.R."/>
        </authorList>
    </citation>
    <scope>NUCLEOTIDE SEQUENCE [LARGE SCALE GENOMIC DNA]</scope>
    <source>
        <strain evidence="1 4">WW11663</strain>
    </source>
</reference>
<dbReference type="Pfam" id="PF05164">
    <property type="entry name" value="ZapA"/>
    <property type="match status" value="1"/>
</dbReference>
<dbReference type="Proteomes" id="UP000182057">
    <property type="component" value="Unassembled WGS sequence"/>
</dbReference>
<dbReference type="GO" id="GO:0051301">
    <property type="term" value="P:cell division"/>
    <property type="evidence" value="ECO:0007669"/>
    <property type="project" value="UniProtKB-KW"/>
</dbReference>
<keyword evidence="2" id="KW-0132">Cell division</keyword>
<accession>A0A1D3URG5</accession>
<evidence type="ECO:0000313" key="3">
    <source>
        <dbReference type="Proteomes" id="UP000182057"/>
    </source>
</evidence>
<dbReference type="InterPro" id="IPR036192">
    <property type="entry name" value="Cell_div_ZapA-like_sf"/>
</dbReference>
<organism evidence="2 3">
    <name type="scientific">Tannerella forsythia</name>
    <name type="common">Bacteroides forsythus</name>
    <dbReference type="NCBI Taxonomy" id="28112"/>
    <lineage>
        <taxon>Bacteria</taxon>
        <taxon>Pseudomonadati</taxon>
        <taxon>Bacteroidota</taxon>
        <taxon>Bacteroidia</taxon>
        <taxon>Bacteroidales</taxon>
        <taxon>Tannerellaceae</taxon>
        <taxon>Tannerella</taxon>
    </lineage>
</organism>
<protein>
    <submittedName>
        <fullName evidence="2">Cell division protein ZapA</fullName>
    </submittedName>
</protein>
<name>A0A1D3URG5_TANFO</name>
<evidence type="ECO:0000313" key="4">
    <source>
        <dbReference type="Proteomes" id="UP000219259"/>
    </source>
</evidence>
<evidence type="ECO:0000313" key="2">
    <source>
        <dbReference type="EMBL" id="SCQ22770.1"/>
    </source>
</evidence>
<dbReference type="EMBL" id="NSLJ01000007">
    <property type="protein sequence ID" value="PDP44385.1"/>
    <property type="molecule type" value="Genomic_DNA"/>
</dbReference>
<gene>
    <name evidence="1" type="ORF">CLI86_03855</name>
    <name evidence="2" type="ORF">TFUB20_01825</name>
</gene>
<dbReference type="InterPro" id="IPR007838">
    <property type="entry name" value="Cell_div_ZapA-like"/>
</dbReference>
<reference evidence="2 3" key="1">
    <citation type="submission" date="2016-09" db="EMBL/GenBank/DDBJ databases">
        <authorList>
            <person name="Capua I."/>
            <person name="De Benedictis P."/>
            <person name="Joannis T."/>
            <person name="Lombin L.H."/>
            <person name="Cattoli G."/>
        </authorList>
    </citation>
    <scope>NUCLEOTIDE SEQUENCE [LARGE SCALE GENOMIC DNA]</scope>
    <source>
        <strain evidence="2 3">UB20</strain>
    </source>
</reference>
<dbReference type="EMBL" id="FMMM01000067">
    <property type="protein sequence ID" value="SCQ22770.1"/>
    <property type="molecule type" value="Genomic_DNA"/>
</dbReference>
<evidence type="ECO:0000313" key="1">
    <source>
        <dbReference type="EMBL" id="PDP44385.1"/>
    </source>
</evidence>
<dbReference type="Proteomes" id="UP000219259">
    <property type="component" value="Unassembled WGS sequence"/>
</dbReference>
<dbReference type="OrthoDB" id="1495773at2"/>
<dbReference type="OMA" id="IMRYRES"/>
<sequence length="101" mass="12111">MKGDEFIIHLEIAGKQYPVKIRRGDERTEQRAREAAKRVQQMYLQRKAYFSKSLDDKDLLAMVAVQLAMDMIPLEEKNDTQPFVEKIQQWTERLEHYLKER</sequence>
<dbReference type="GeneID" id="34759199"/>
<dbReference type="AlphaFoldDB" id="A0A1D3URG5"/>
<proteinExistence type="predicted"/>
<dbReference type="RefSeq" id="WP_014225435.1">
    <property type="nucleotide sequence ID" value="NZ_CAJPTF010000017.1"/>
</dbReference>
<dbReference type="SUPFAM" id="SSF102829">
    <property type="entry name" value="Cell division protein ZapA-like"/>
    <property type="match status" value="1"/>
</dbReference>